<dbReference type="InParanoid" id="A0A067PY52"/>
<dbReference type="AlphaFoldDB" id="A0A067PY52"/>
<evidence type="ECO:0000313" key="2">
    <source>
        <dbReference type="EMBL" id="KDQ56207.1"/>
    </source>
</evidence>
<sequence length="548" mass="60942">MSEELPLASECPRADTGGTSDTSQPVHLAKLCLNPPEQPLTPSLDDSSYGLLNTSLFENSPLPSPTLFPLVLTSVSLDSTSEEEPIGRHIYMSTNEYRLLSGDPTLTCPPFSRKGGQSVPLVFLYADGFSVLPPALDRLQRCVVDQLLQLIKELWPTRTSDADMCNKLLYSFANPLAFWHMVGEMRLKDLVARHQNGRNVVAGDAVQSVLNMIQQDLANDPFQPSLLYSVWSSIWDCLQGDEKKKLLSDELSTVPLESRLASEEMKIVYDAGRHYARTAIWIGFERCNNLDPLMHKHLVETNVLYQLGLQSEAFSKTDAVLLDLTKWDCICAPDASSTIKSKKYTLVFWEKTSRSDCKPSWSKVFGAIVHNLDVLHHHYLPENSTLVTTQMKAAVHYVYQQSSFDRHFPQGGVMVKSQGLQAKKALKCKMLNAVGQPETSSFATFAYCAGTHLDNDESASHGWVMERPKNMSRFQSNFVFPGFCLLVELSQGAHWFWHADKDEHGMTTNVVAAGDPGHWKAYATKGGVGQWTLVDTIPHAVAEAAVST</sequence>
<gene>
    <name evidence="2" type="ORF">JAAARDRAFT_194877</name>
</gene>
<accession>A0A067PY52</accession>
<reference evidence="3" key="1">
    <citation type="journal article" date="2014" name="Proc. Natl. Acad. Sci. U.S.A.">
        <title>Extensive sampling of basidiomycete genomes demonstrates inadequacy of the white-rot/brown-rot paradigm for wood decay fungi.</title>
        <authorList>
            <person name="Riley R."/>
            <person name="Salamov A.A."/>
            <person name="Brown D.W."/>
            <person name="Nagy L.G."/>
            <person name="Floudas D."/>
            <person name="Held B.W."/>
            <person name="Levasseur A."/>
            <person name="Lombard V."/>
            <person name="Morin E."/>
            <person name="Otillar R."/>
            <person name="Lindquist E.A."/>
            <person name="Sun H."/>
            <person name="LaButti K.M."/>
            <person name="Schmutz J."/>
            <person name="Jabbour D."/>
            <person name="Luo H."/>
            <person name="Baker S.E."/>
            <person name="Pisabarro A.G."/>
            <person name="Walton J.D."/>
            <person name="Blanchette R.A."/>
            <person name="Henrissat B."/>
            <person name="Martin F."/>
            <person name="Cullen D."/>
            <person name="Hibbett D.S."/>
            <person name="Grigoriev I.V."/>
        </authorList>
    </citation>
    <scope>NUCLEOTIDE SEQUENCE [LARGE SCALE GENOMIC DNA]</scope>
    <source>
        <strain evidence="3">MUCL 33604</strain>
    </source>
</reference>
<dbReference type="OrthoDB" id="3053868at2759"/>
<dbReference type="HOGENOM" id="CLU_497007_0_0_1"/>
<protein>
    <submittedName>
        <fullName evidence="2">Uncharacterized protein</fullName>
    </submittedName>
</protein>
<feature type="region of interest" description="Disordered" evidence="1">
    <location>
        <begin position="1"/>
        <end position="24"/>
    </location>
</feature>
<keyword evidence="3" id="KW-1185">Reference proteome</keyword>
<name>A0A067PY52_9AGAM</name>
<dbReference type="EMBL" id="KL197722">
    <property type="protein sequence ID" value="KDQ56207.1"/>
    <property type="molecule type" value="Genomic_DNA"/>
</dbReference>
<dbReference type="Proteomes" id="UP000027265">
    <property type="component" value="Unassembled WGS sequence"/>
</dbReference>
<proteinExistence type="predicted"/>
<evidence type="ECO:0000313" key="3">
    <source>
        <dbReference type="Proteomes" id="UP000027265"/>
    </source>
</evidence>
<organism evidence="2 3">
    <name type="scientific">Jaapia argillacea MUCL 33604</name>
    <dbReference type="NCBI Taxonomy" id="933084"/>
    <lineage>
        <taxon>Eukaryota</taxon>
        <taxon>Fungi</taxon>
        <taxon>Dikarya</taxon>
        <taxon>Basidiomycota</taxon>
        <taxon>Agaricomycotina</taxon>
        <taxon>Agaricomycetes</taxon>
        <taxon>Agaricomycetidae</taxon>
        <taxon>Jaapiales</taxon>
        <taxon>Jaapiaceae</taxon>
        <taxon>Jaapia</taxon>
    </lineage>
</organism>
<evidence type="ECO:0000256" key="1">
    <source>
        <dbReference type="SAM" id="MobiDB-lite"/>
    </source>
</evidence>